<dbReference type="PRINTS" id="PR01045">
    <property type="entry name" value="TRNASYNTHGB"/>
</dbReference>
<accession>A0A4R5N7Q8</accession>
<dbReference type="PANTHER" id="PTHR30075">
    <property type="entry name" value="GLYCYL-TRNA SYNTHETASE"/>
    <property type="match status" value="1"/>
</dbReference>
<gene>
    <name evidence="8" type="primary">glyS</name>
    <name evidence="9" type="ORF">C5L23_001371</name>
</gene>
<comment type="subunit">
    <text evidence="8">Tetramer of two alpha and two beta subunits.</text>
</comment>
<evidence type="ECO:0000256" key="2">
    <source>
        <dbReference type="ARBA" id="ARBA00022598"/>
    </source>
</evidence>
<dbReference type="InterPro" id="IPR015944">
    <property type="entry name" value="Gly-tRNA-synth_bsu"/>
</dbReference>
<evidence type="ECO:0000313" key="9">
    <source>
        <dbReference type="EMBL" id="TDG67572.1"/>
    </source>
</evidence>
<comment type="similarity">
    <text evidence="1 8">Belongs to the class-II aminoacyl-tRNA synthetase family.</text>
</comment>
<keyword evidence="4 8" id="KW-0067">ATP-binding</keyword>
<dbReference type="EC" id="6.1.1.14" evidence="8"/>
<dbReference type="NCBIfam" id="TIGR00211">
    <property type="entry name" value="glyS"/>
    <property type="match status" value="1"/>
</dbReference>
<comment type="subcellular location">
    <subcellularLocation>
        <location evidence="8">Cytoplasm</location>
    </subcellularLocation>
</comment>
<keyword evidence="5 8" id="KW-0648">Protein biosynthesis</keyword>
<evidence type="ECO:0000313" key="10">
    <source>
        <dbReference type="Proteomes" id="UP000295681"/>
    </source>
</evidence>
<dbReference type="EMBL" id="PUFI01000015">
    <property type="protein sequence ID" value="TDG67572.1"/>
    <property type="molecule type" value="Genomic_DNA"/>
</dbReference>
<dbReference type="PANTHER" id="PTHR30075:SF2">
    <property type="entry name" value="GLYCINE--TRNA LIGASE, CHLOROPLASTIC_MITOCHONDRIAL 2"/>
    <property type="match status" value="1"/>
</dbReference>
<evidence type="ECO:0000256" key="5">
    <source>
        <dbReference type="ARBA" id="ARBA00022917"/>
    </source>
</evidence>
<organism evidence="9 10">
    <name type="scientific">Leuconostoc fallax</name>
    <dbReference type="NCBI Taxonomy" id="1251"/>
    <lineage>
        <taxon>Bacteria</taxon>
        <taxon>Bacillati</taxon>
        <taxon>Bacillota</taxon>
        <taxon>Bacilli</taxon>
        <taxon>Lactobacillales</taxon>
        <taxon>Lactobacillaceae</taxon>
        <taxon>Leuconostoc</taxon>
    </lineage>
</organism>
<evidence type="ECO:0000256" key="6">
    <source>
        <dbReference type="ARBA" id="ARBA00023146"/>
    </source>
</evidence>
<evidence type="ECO:0000256" key="1">
    <source>
        <dbReference type="ARBA" id="ARBA00008226"/>
    </source>
</evidence>
<dbReference type="STRING" id="907931.GCA_000165675_00752"/>
<dbReference type="InterPro" id="IPR006194">
    <property type="entry name" value="Gly-tRNA-synth_heterodimer"/>
</dbReference>
<keyword evidence="6 8" id="KW-0030">Aminoacyl-tRNA synthetase</keyword>
<dbReference type="SUPFAM" id="SSF109604">
    <property type="entry name" value="HD-domain/PDEase-like"/>
    <property type="match status" value="1"/>
</dbReference>
<dbReference type="GO" id="GO:0004820">
    <property type="term" value="F:glycine-tRNA ligase activity"/>
    <property type="evidence" value="ECO:0007669"/>
    <property type="project" value="UniProtKB-UniRule"/>
</dbReference>
<comment type="catalytic activity">
    <reaction evidence="7 8">
        <text>tRNA(Gly) + glycine + ATP = glycyl-tRNA(Gly) + AMP + diphosphate</text>
        <dbReference type="Rhea" id="RHEA:16013"/>
        <dbReference type="Rhea" id="RHEA-COMP:9664"/>
        <dbReference type="Rhea" id="RHEA-COMP:9683"/>
        <dbReference type="ChEBI" id="CHEBI:30616"/>
        <dbReference type="ChEBI" id="CHEBI:33019"/>
        <dbReference type="ChEBI" id="CHEBI:57305"/>
        <dbReference type="ChEBI" id="CHEBI:78442"/>
        <dbReference type="ChEBI" id="CHEBI:78522"/>
        <dbReference type="ChEBI" id="CHEBI:456215"/>
        <dbReference type="EC" id="6.1.1.14"/>
    </reaction>
</comment>
<keyword evidence="3 8" id="KW-0547">Nucleotide-binding</keyword>
<evidence type="ECO:0000256" key="4">
    <source>
        <dbReference type="ARBA" id="ARBA00022840"/>
    </source>
</evidence>
<protein>
    <recommendedName>
        <fullName evidence="8">Glycine--tRNA ligase beta subunit</fullName>
        <ecNumber evidence="8">6.1.1.14</ecNumber>
    </recommendedName>
    <alternativeName>
        <fullName evidence="8">Glycyl-tRNA synthetase beta subunit</fullName>
        <shortName evidence="8">GlyRS</shortName>
    </alternativeName>
</protein>
<evidence type="ECO:0000256" key="3">
    <source>
        <dbReference type="ARBA" id="ARBA00022741"/>
    </source>
</evidence>
<dbReference type="AlphaFoldDB" id="A0A4R5N7Q8"/>
<dbReference type="Proteomes" id="UP000295681">
    <property type="component" value="Unassembled WGS sequence"/>
</dbReference>
<dbReference type="Pfam" id="PF02092">
    <property type="entry name" value="tRNA_synt_2f"/>
    <property type="match status" value="1"/>
</dbReference>
<sequence>MAHTFLLEIGLEEVPAHLVTGAAEQLVKRTQAFLEQHRLDVAEIKSYSTPRRLAVQLIDVAENSASIDEEYRGPSLKIAKDDTGNWSKAAQGFARGKGATPDDFVEKDGYVFVSKHISGVPAIDILANIGSEVVEQMKFSTYMKWANFDFLYVRPIRWLVALFDSDIVDFSVLDVRSGRTTRGHRFLSSDNIDILNAQSYEETLALAHVVADAHQRKQKIRQQLDDIAAQHQWVLHVDEDLLEEVNNIVEWPTTFSGSFDEKYLAVPDEVLITSMREHQRFFFVTDQDQHLLPYFVSVRNGDANHLQNVIAGNEKVLIARLEDAVFFYQEDQQKTIADYMEKVKKLVFHEKIGSVYEHMQRVKQLAAQLAESFDFTTQQQQDLLRSADIYKFDLMTGMVGEFDELQGIMGEHYAKRFGESDAVAAAIKEHYLPVSADGDLPVSDVGAVLALADKLDGIISFFAAGLIPSGSNDPYGLRRAATGIVRILKDKKWHIALADVLATFIPKNSATEGADLQTILNFILDRVRKIESDKGIRSDIIAAGTQMKSISDIVYIDERVHVLAQHAQDDANFREVMETLTRVQKLAHGYVAQGEVQVELLENDAEQALYRLTHELNLDVLVNEGAEVVYTTLANLTQAIQDYFDNTMVMVDDERIKNNRLTQLSQINRLIMQLGDLNQIVTK</sequence>
<keyword evidence="10" id="KW-1185">Reference proteome</keyword>
<dbReference type="HAMAP" id="MF_00255">
    <property type="entry name" value="Gly_tRNA_synth_beta"/>
    <property type="match status" value="1"/>
</dbReference>
<evidence type="ECO:0000256" key="7">
    <source>
        <dbReference type="ARBA" id="ARBA00047937"/>
    </source>
</evidence>
<dbReference type="GO" id="GO:0006426">
    <property type="term" value="P:glycyl-tRNA aminoacylation"/>
    <property type="evidence" value="ECO:0007669"/>
    <property type="project" value="UniProtKB-UniRule"/>
</dbReference>
<dbReference type="GO" id="GO:0005524">
    <property type="term" value="F:ATP binding"/>
    <property type="evidence" value="ECO:0007669"/>
    <property type="project" value="UniProtKB-UniRule"/>
</dbReference>
<evidence type="ECO:0000256" key="8">
    <source>
        <dbReference type="HAMAP-Rule" id="MF_00255"/>
    </source>
</evidence>
<dbReference type="RefSeq" id="WP_010008057.1">
    <property type="nucleotide sequence ID" value="NZ_JAGYGP010000001.1"/>
</dbReference>
<keyword evidence="2 8" id="KW-0436">Ligase</keyword>
<name>A0A4R5N7Q8_9LACO</name>
<reference evidence="9 10" key="1">
    <citation type="journal article" date="2019" name="Appl. Microbiol. Biotechnol.">
        <title>Uncovering carbohydrate metabolism through a genotype-phenotype association study of 56 lactic acid bacteria genomes.</title>
        <authorList>
            <person name="Buron-Moles G."/>
            <person name="Chailyan A."/>
            <person name="Dolejs I."/>
            <person name="Forster J."/>
            <person name="Miks M.H."/>
        </authorList>
    </citation>
    <scope>NUCLEOTIDE SEQUENCE [LARGE SCALE GENOMIC DNA]</scope>
    <source>
        <strain evidence="9 10">ATCC 700006</strain>
    </source>
</reference>
<keyword evidence="8" id="KW-0963">Cytoplasm</keyword>
<proteinExistence type="inferred from homology"/>
<dbReference type="GO" id="GO:0005829">
    <property type="term" value="C:cytosol"/>
    <property type="evidence" value="ECO:0007669"/>
    <property type="project" value="TreeGrafter"/>
</dbReference>
<comment type="caution">
    <text evidence="9">The sequence shown here is derived from an EMBL/GenBank/DDBJ whole genome shotgun (WGS) entry which is preliminary data.</text>
</comment>
<dbReference type="PROSITE" id="PS50861">
    <property type="entry name" value="AA_TRNA_LIGASE_II_GLYAB"/>
    <property type="match status" value="1"/>
</dbReference>